<evidence type="ECO:0000256" key="4">
    <source>
        <dbReference type="ARBA" id="ARBA00022825"/>
    </source>
</evidence>
<evidence type="ECO:0000256" key="1">
    <source>
        <dbReference type="ARBA" id="ARBA00009179"/>
    </source>
</evidence>
<dbReference type="SMART" id="SM00228">
    <property type="entry name" value="PDZ"/>
    <property type="match status" value="1"/>
</dbReference>
<comment type="similarity">
    <text evidence="1 5">Belongs to the peptidase S41A family.</text>
</comment>
<reference evidence="7 8" key="1">
    <citation type="submission" date="2023-09" db="EMBL/GenBank/DDBJ databases">
        <title>Novel taxa isolated from Blanes Bay.</title>
        <authorList>
            <person name="Rey-Velasco X."/>
            <person name="Lucena T."/>
        </authorList>
    </citation>
    <scope>NUCLEOTIDE SEQUENCE [LARGE SCALE GENOMIC DNA]</scope>
    <source>
        <strain evidence="7 8">S356</strain>
    </source>
</reference>
<keyword evidence="8" id="KW-1185">Reference proteome</keyword>
<dbReference type="InterPro" id="IPR001478">
    <property type="entry name" value="PDZ"/>
</dbReference>
<dbReference type="NCBIfam" id="TIGR00225">
    <property type="entry name" value="prc"/>
    <property type="match status" value="1"/>
</dbReference>
<dbReference type="PANTHER" id="PTHR32060">
    <property type="entry name" value="TAIL-SPECIFIC PROTEASE"/>
    <property type="match status" value="1"/>
</dbReference>
<dbReference type="InterPro" id="IPR005151">
    <property type="entry name" value="Tail-specific_protease"/>
</dbReference>
<evidence type="ECO:0000256" key="5">
    <source>
        <dbReference type="RuleBase" id="RU004404"/>
    </source>
</evidence>
<dbReference type="InterPro" id="IPR029045">
    <property type="entry name" value="ClpP/crotonase-like_dom_sf"/>
</dbReference>
<evidence type="ECO:0000259" key="6">
    <source>
        <dbReference type="PROSITE" id="PS50106"/>
    </source>
</evidence>
<dbReference type="PANTHER" id="PTHR32060:SF30">
    <property type="entry name" value="CARBOXY-TERMINAL PROCESSING PROTEASE CTPA"/>
    <property type="match status" value="1"/>
</dbReference>
<gene>
    <name evidence="7" type="ORF">RQM59_02000</name>
</gene>
<evidence type="ECO:0000313" key="8">
    <source>
        <dbReference type="Proteomes" id="UP001257277"/>
    </source>
</evidence>
<dbReference type="SMART" id="SM00245">
    <property type="entry name" value="TSPc"/>
    <property type="match status" value="1"/>
</dbReference>
<feature type="domain" description="PDZ" evidence="6">
    <location>
        <begin position="84"/>
        <end position="154"/>
    </location>
</feature>
<dbReference type="Gene3D" id="3.30.750.44">
    <property type="match status" value="1"/>
</dbReference>
<proteinExistence type="inferred from homology"/>
<dbReference type="EMBL" id="JAVTTO010000001">
    <property type="protein sequence ID" value="MDT7831131.1"/>
    <property type="molecule type" value="Genomic_DNA"/>
</dbReference>
<dbReference type="RefSeq" id="WP_349240383.1">
    <property type="nucleotide sequence ID" value="NZ_JAVTTO010000001.1"/>
</dbReference>
<name>A0ABU3LBN0_9FLAO</name>
<dbReference type="SUPFAM" id="SSF52096">
    <property type="entry name" value="ClpP/crotonase"/>
    <property type="match status" value="1"/>
</dbReference>
<dbReference type="CDD" id="cd06782">
    <property type="entry name" value="cpPDZ_CPP-like"/>
    <property type="match status" value="1"/>
</dbReference>
<comment type="caution">
    <text evidence="7">The sequence shown here is derived from an EMBL/GenBank/DDBJ whole genome shotgun (WGS) entry which is preliminary data.</text>
</comment>
<dbReference type="SUPFAM" id="SSF50156">
    <property type="entry name" value="PDZ domain-like"/>
    <property type="match status" value="1"/>
</dbReference>
<dbReference type="Gene3D" id="2.30.42.10">
    <property type="match status" value="1"/>
</dbReference>
<dbReference type="CDD" id="cd07560">
    <property type="entry name" value="Peptidase_S41_CPP"/>
    <property type="match status" value="1"/>
</dbReference>
<keyword evidence="4 5" id="KW-0720">Serine protease</keyword>
<protein>
    <submittedName>
        <fullName evidence="7">S41 family peptidase</fullName>
    </submittedName>
</protein>
<evidence type="ECO:0000256" key="2">
    <source>
        <dbReference type="ARBA" id="ARBA00022670"/>
    </source>
</evidence>
<evidence type="ECO:0000313" key="7">
    <source>
        <dbReference type="EMBL" id="MDT7831131.1"/>
    </source>
</evidence>
<dbReference type="InterPro" id="IPR004447">
    <property type="entry name" value="Peptidase_S41A"/>
</dbReference>
<keyword evidence="2 5" id="KW-0645">Protease</keyword>
<dbReference type="InterPro" id="IPR036034">
    <property type="entry name" value="PDZ_sf"/>
</dbReference>
<dbReference type="PROSITE" id="PS50106">
    <property type="entry name" value="PDZ"/>
    <property type="match status" value="1"/>
</dbReference>
<keyword evidence="3 5" id="KW-0378">Hydrolase</keyword>
<dbReference type="Gene3D" id="3.90.226.10">
    <property type="entry name" value="2-enoyl-CoA Hydratase, Chain A, domain 1"/>
    <property type="match status" value="1"/>
</dbReference>
<dbReference type="Proteomes" id="UP001257277">
    <property type="component" value="Unassembled WGS sequence"/>
</dbReference>
<sequence>MKKSIKKYSILVVLLVSIGISFSFRSDFFEVAKQIEIYNTLFKELNMYYVDEINPAEFTNKAIKNTLKDLDPYTNYYNEQDVEEAKIKREGEYAGVGVAVYYDKTGITLAEIYKGYSADKAGLKAGDIITKVDGEPLQNMEREQLSEFLKGTPNSSVSVEISREGKTFTTTLTREKVSVNPVAFYDLIDEETGYIVLTRFSNKASAEVKKAFKALKKKGMKKLVFDLRGNPGGSLLEAINISNFFLPKGSTIVSTKAKVKKWSNTYRATNNPLDLDMPITVLVDGSSASASEIVSGALQDYDRAVILGERSFGKGLVQRYRNLNYGTQLKVTISKYYTPSGRCIQELDYANRDTNGKVPKFSDGGVNKFTTQNGRTVYDGGGVMPDVSLKISKKTDETKKLLRSRAVFNFTTDYFYQNKEISDVTKFRFSDADFKSFEQYLLKDTTFVTKQEKSFKEAMKTVKDVKMVSQEYKKIQQKLKKDKINKISINEDILKVLLQEEVVSRYYYEEGVYQNKLKNDIAIIEATRLLKDIDKYNNILVKK</sequence>
<dbReference type="Pfam" id="PF03572">
    <property type="entry name" value="Peptidase_S41"/>
    <property type="match status" value="1"/>
</dbReference>
<dbReference type="Pfam" id="PF00595">
    <property type="entry name" value="PDZ"/>
    <property type="match status" value="1"/>
</dbReference>
<organism evidence="7 8">
    <name type="scientific">Asprobacillus argus</name>
    <dbReference type="NCBI Taxonomy" id="3076534"/>
    <lineage>
        <taxon>Bacteria</taxon>
        <taxon>Pseudomonadati</taxon>
        <taxon>Bacteroidota</taxon>
        <taxon>Flavobacteriia</taxon>
        <taxon>Flavobacteriales</taxon>
        <taxon>Flavobacteriaceae</taxon>
        <taxon>Asprobacillus</taxon>
    </lineage>
</organism>
<evidence type="ECO:0000256" key="3">
    <source>
        <dbReference type="ARBA" id="ARBA00022801"/>
    </source>
</evidence>
<accession>A0ABU3LBN0</accession>